<feature type="compositionally biased region" description="Low complexity" evidence="1">
    <location>
        <begin position="151"/>
        <end position="163"/>
    </location>
</feature>
<evidence type="ECO:0000313" key="3">
    <source>
        <dbReference type="Proteomes" id="UP000185739"/>
    </source>
</evidence>
<protein>
    <submittedName>
        <fullName evidence="2">Uncharacterized protein</fullName>
    </submittedName>
</protein>
<gene>
    <name evidence="2" type="ORF">Tchl_0806</name>
</gene>
<dbReference type="Proteomes" id="UP000185739">
    <property type="component" value="Chromosome"/>
</dbReference>
<feature type="region of interest" description="Disordered" evidence="1">
    <location>
        <begin position="99"/>
        <end position="174"/>
    </location>
</feature>
<name>A0A1L6FAH6_9RHOO</name>
<keyword evidence="3" id="KW-1185">Reference proteome</keyword>
<organism evidence="2 3">
    <name type="scientific">Thauera chlorobenzoica</name>
    <dbReference type="NCBI Taxonomy" id="96773"/>
    <lineage>
        <taxon>Bacteria</taxon>
        <taxon>Pseudomonadati</taxon>
        <taxon>Pseudomonadota</taxon>
        <taxon>Betaproteobacteria</taxon>
        <taxon>Rhodocyclales</taxon>
        <taxon>Zoogloeaceae</taxon>
        <taxon>Thauera</taxon>
    </lineage>
</organism>
<dbReference type="AlphaFoldDB" id="A0A1L6FAH6"/>
<dbReference type="KEGG" id="tcl:Tchl_0806"/>
<proteinExistence type="predicted"/>
<dbReference type="EMBL" id="CP018839">
    <property type="protein sequence ID" value="APR03670.1"/>
    <property type="molecule type" value="Genomic_DNA"/>
</dbReference>
<sequence length="174" mass="18176">MPRLAAARRARALRSLARALALARTLPRVLALARGRRARLAFARVGAVGTGRTRLPLVKRTLASRGKRLRCRAGGRLAVLVFARGGLFFARAGAQLEGAADAGRSGRGRRSAYSVHERSWRTRKRSGRGKGGGAAGSRRDRAGGTGGTPEAAIIAQTPPQAAAVSVAGARPSPR</sequence>
<evidence type="ECO:0000313" key="2">
    <source>
        <dbReference type="EMBL" id="APR03670.1"/>
    </source>
</evidence>
<reference evidence="2 3" key="1">
    <citation type="submission" date="2016-12" db="EMBL/GenBank/DDBJ databases">
        <title>Complete genome sequence of Thauera chlorobenzoica, a Betaproteobacterium degrading haloaromatics anaerobically to CO2 and halides.</title>
        <authorList>
            <person name="Goris T."/>
            <person name="Mergelsberg M."/>
            <person name="Boll M."/>
        </authorList>
    </citation>
    <scope>NUCLEOTIDE SEQUENCE [LARGE SCALE GENOMIC DNA]</scope>
    <source>
        <strain evidence="2 3">3CB1</strain>
    </source>
</reference>
<accession>A0A1L6FAH6</accession>
<evidence type="ECO:0000256" key="1">
    <source>
        <dbReference type="SAM" id="MobiDB-lite"/>
    </source>
</evidence>